<dbReference type="Pfam" id="PF03692">
    <property type="entry name" value="CxxCxxCC"/>
    <property type="match status" value="1"/>
</dbReference>
<proteinExistence type="predicted"/>
<name>A0ABX7GWL0_9GAMM</name>
<sequence>MTVTRHPSVAAYCTTLVPGKRTDMKPVNIRSTGAAHCDKCDAVCCRLTVVLQPEDKIPPHLTTHLANGLHVMARDEQGWCVAVDGSRMNCGIYENRPAVCRRFVMNGPYCKAIRAEYAEQGAGNLTPAAKTLSR</sequence>
<dbReference type="EMBL" id="CP064030">
    <property type="protein sequence ID" value="QRN54851.1"/>
    <property type="molecule type" value="Genomic_DNA"/>
</dbReference>
<evidence type="ECO:0000313" key="2">
    <source>
        <dbReference type="Proteomes" id="UP000663181"/>
    </source>
</evidence>
<accession>A0ABX7GWL0</accession>
<dbReference type="Proteomes" id="UP000663181">
    <property type="component" value="Chromosome"/>
</dbReference>
<gene>
    <name evidence="1" type="ORF">ISN74_05715</name>
</gene>
<protein>
    <submittedName>
        <fullName evidence="1">YkgJ family cysteine cluster protein</fullName>
    </submittedName>
</protein>
<evidence type="ECO:0000313" key="1">
    <source>
        <dbReference type="EMBL" id="QRN54851.1"/>
    </source>
</evidence>
<dbReference type="InterPro" id="IPR005358">
    <property type="entry name" value="Puta_zinc/iron-chelating_dom"/>
</dbReference>
<keyword evidence="2" id="KW-1185">Reference proteome</keyword>
<reference evidence="1 2" key="1">
    <citation type="submission" date="2020-10" db="EMBL/GenBank/DDBJ databases">
        <title>Phylogeny of dyella-like bacteria.</title>
        <authorList>
            <person name="Fu J."/>
        </authorList>
    </citation>
    <scope>NUCLEOTIDE SEQUENCE [LARGE SCALE GENOMIC DNA]</scope>
    <source>
        <strain evidence="1 2">DHOB09</strain>
    </source>
</reference>
<organism evidence="1 2">
    <name type="scientific">Dyella caseinilytica</name>
    <dbReference type="NCBI Taxonomy" id="1849581"/>
    <lineage>
        <taxon>Bacteria</taxon>
        <taxon>Pseudomonadati</taxon>
        <taxon>Pseudomonadota</taxon>
        <taxon>Gammaproteobacteria</taxon>
        <taxon>Lysobacterales</taxon>
        <taxon>Rhodanobacteraceae</taxon>
        <taxon>Dyella</taxon>
    </lineage>
</organism>